<proteinExistence type="predicted"/>
<reference evidence="1 2" key="1">
    <citation type="journal article" date="2020" name="Cell">
        <title>Large-Scale Comparative Analyses of Tick Genomes Elucidate Their Genetic Diversity and Vector Capacities.</title>
        <authorList>
            <consortium name="Tick Genome and Microbiome Consortium (TIGMIC)"/>
            <person name="Jia N."/>
            <person name="Wang J."/>
            <person name="Shi W."/>
            <person name="Du L."/>
            <person name="Sun Y."/>
            <person name="Zhan W."/>
            <person name="Jiang J.F."/>
            <person name="Wang Q."/>
            <person name="Zhang B."/>
            <person name="Ji P."/>
            <person name="Bell-Sakyi L."/>
            <person name="Cui X.M."/>
            <person name="Yuan T.T."/>
            <person name="Jiang B.G."/>
            <person name="Yang W.F."/>
            <person name="Lam T.T."/>
            <person name="Chang Q.C."/>
            <person name="Ding S.J."/>
            <person name="Wang X.J."/>
            <person name="Zhu J.G."/>
            <person name="Ruan X.D."/>
            <person name="Zhao L."/>
            <person name="Wei J.T."/>
            <person name="Ye R.Z."/>
            <person name="Que T.C."/>
            <person name="Du C.H."/>
            <person name="Zhou Y.H."/>
            <person name="Cheng J.X."/>
            <person name="Dai P.F."/>
            <person name="Guo W.B."/>
            <person name="Han X.H."/>
            <person name="Huang E.J."/>
            <person name="Li L.F."/>
            <person name="Wei W."/>
            <person name="Gao Y.C."/>
            <person name="Liu J.Z."/>
            <person name="Shao H.Z."/>
            <person name="Wang X."/>
            <person name="Wang C.C."/>
            <person name="Yang T.C."/>
            <person name="Huo Q.B."/>
            <person name="Li W."/>
            <person name="Chen H.Y."/>
            <person name="Chen S.E."/>
            <person name="Zhou L.G."/>
            <person name="Ni X.B."/>
            <person name="Tian J.H."/>
            <person name="Sheng Y."/>
            <person name="Liu T."/>
            <person name="Pan Y.S."/>
            <person name="Xia L.Y."/>
            <person name="Li J."/>
            <person name="Zhao F."/>
            <person name="Cao W.C."/>
        </authorList>
    </citation>
    <scope>NUCLEOTIDE SEQUENCE [LARGE SCALE GENOMIC DNA]</scope>
    <source>
        <strain evidence="1">HaeL-2018</strain>
    </source>
</reference>
<dbReference type="OrthoDB" id="6515678at2759"/>
<gene>
    <name evidence="1" type="ORF">HPB48_012078</name>
</gene>
<sequence>MTKNLSRAEWHNSEETLGSDHCILVTTVPLTCKNYPVKKTRLVNWDAFRKQRENNPSSDITNVEEWVRDLHEDVSSQSKELTLSEEKPAFDPRLLHLCQARRSLLRRWRRQKLNGRLKIRVVKITE</sequence>
<evidence type="ECO:0008006" key="3">
    <source>
        <dbReference type="Google" id="ProtNLM"/>
    </source>
</evidence>
<evidence type="ECO:0000313" key="1">
    <source>
        <dbReference type="EMBL" id="KAH9382379.1"/>
    </source>
</evidence>
<dbReference type="AlphaFoldDB" id="A0A9J6H4Y2"/>
<organism evidence="1 2">
    <name type="scientific">Haemaphysalis longicornis</name>
    <name type="common">Bush tick</name>
    <dbReference type="NCBI Taxonomy" id="44386"/>
    <lineage>
        <taxon>Eukaryota</taxon>
        <taxon>Metazoa</taxon>
        <taxon>Ecdysozoa</taxon>
        <taxon>Arthropoda</taxon>
        <taxon>Chelicerata</taxon>
        <taxon>Arachnida</taxon>
        <taxon>Acari</taxon>
        <taxon>Parasitiformes</taxon>
        <taxon>Ixodida</taxon>
        <taxon>Ixodoidea</taxon>
        <taxon>Ixodidae</taxon>
        <taxon>Haemaphysalinae</taxon>
        <taxon>Haemaphysalis</taxon>
    </lineage>
</organism>
<dbReference type="Proteomes" id="UP000821853">
    <property type="component" value="Chromosome 9"/>
</dbReference>
<accession>A0A9J6H4Y2</accession>
<protein>
    <recommendedName>
        <fullName evidence="3">Endonuclease/exonuclease/phosphatase domain-containing protein</fullName>
    </recommendedName>
</protein>
<evidence type="ECO:0000313" key="2">
    <source>
        <dbReference type="Proteomes" id="UP000821853"/>
    </source>
</evidence>
<name>A0A9J6H4Y2_HAELO</name>
<keyword evidence="2" id="KW-1185">Reference proteome</keyword>
<dbReference type="EMBL" id="JABSTR010000011">
    <property type="protein sequence ID" value="KAH9382379.1"/>
    <property type="molecule type" value="Genomic_DNA"/>
</dbReference>
<dbReference type="VEuPathDB" id="VectorBase:HLOH_053477"/>
<comment type="caution">
    <text evidence="1">The sequence shown here is derived from an EMBL/GenBank/DDBJ whole genome shotgun (WGS) entry which is preliminary data.</text>
</comment>